<protein>
    <submittedName>
        <fullName evidence="2">Uncharacterized protein</fullName>
    </submittedName>
</protein>
<dbReference type="OrthoDB" id="10642901at2759"/>
<gene>
    <name evidence="2" type="ORF">PACLA_8A065265</name>
</gene>
<reference evidence="2" key="1">
    <citation type="submission" date="2020-04" db="EMBL/GenBank/DDBJ databases">
        <authorList>
            <person name="Alioto T."/>
            <person name="Alioto T."/>
            <person name="Gomez Garrido J."/>
        </authorList>
    </citation>
    <scope>NUCLEOTIDE SEQUENCE</scope>
    <source>
        <strain evidence="2">A484AB</strain>
    </source>
</reference>
<sequence>MASGYNRRTFGDSASHQPRGHARGGRGRRRGRQKTGGSVNFGFKSLEKLRKAEPDDIVLDLASQRCLPAFRTLLAKTDMSDEMIELVVDVLARACDSNSPEYFNKLLIELPKSFFVILSLKGYLARMCVRRNSNHQLFIERTVKLFTEILKKIPSAFDSLPLGDLEQSVDVLAGNDQISPDVVQNVEQLKVIKKESLEKEMHKREFENQRRTRSRNPGLRPCSSL</sequence>
<evidence type="ECO:0000313" key="3">
    <source>
        <dbReference type="Proteomes" id="UP001152795"/>
    </source>
</evidence>
<feature type="compositionally biased region" description="Basic residues" evidence="1">
    <location>
        <begin position="18"/>
        <end position="33"/>
    </location>
</feature>
<keyword evidence="3" id="KW-1185">Reference proteome</keyword>
<evidence type="ECO:0000256" key="1">
    <source>
        <dbReference type="SAM" id="MobiDB-lite"/>
    </source>
</evidence>
<feature type="region of interest" description="Disordered" evidence="1">
    <location>
        <begin position="1"/>
        <end position="40"/>
    </location>
</feature>
<dbReference type="Proteomes" id="UP001152795">
    <property type="component" value="Unassembled WGS sequence"/>
</dbReference>
<comment type="caution">
    <text evidence="2">The sequence shown here is derived from an EMBL/GenBank/DDBJ whole genome shotgun (WGS) entry which is preliminary data.</text>
</comment>
<organism evidence="2 3">
    <name type="scientific">Paramuricea clavata</name>
    <name type="common">Red gorgonian</name>
    <name type="synonym">Violescent sea-whip</name>
    <dbReference type="NCBI Taxonomy" id="317549"/>
    <lineage>
        <taxon>Eukaryota</taxon>
        <taxon>Metazoa</taxon>
        <taxon>Cnidaria</taxon>
        <taxon>Anthozoa</taxon>
        <taxon>Octocorallia</taxon>
        <taxon>Malacalcyonacea</taxon>
        <taxon>Plexauridae</taxon>
        <taxon>Paramuricea</taxon>
    </lineage>
</organism>
<accession>A0A6S7JSJ8</accession>
<dbReference type="AlphaFoldDB" id="A0A6S7JSJ8"/>
<evidence type="ECO:0000313" key="2">
    <source>
        <dbReference type="EMBL" id="CAB4019452.1"/>
    </source>
</evidence>
<proteinExistence type="predicted"/>
<feature type="region of interest" description="Disordered" evidence="1">
    <location>
        <begin position="202"/>
        <end position="225"/>
    </location>
</feature>
<name>A0A6S7JSJ8_PARCT</name>
<dbReference type="EMBL" id="CACRXK020010466">
    <property type="protein sequence ID" value="CAB4019452.1"/>
    <property type="molecule type" value="Genomic_DNA"/>
</dbReference>